<evidence type="ECO:0000256" key="8">
    <source>
        <dbReference type="PIRSR" id="PIRSR602401-1"/>
    </source>
</evidence>
<dbReference type="PROSITE" id="PS00086">
    <property type="entry name" value="CYTOCHROME_P450"/>
    <property type="match status" value="1"/>
</dbReference>
<keyword evidence="3 8" id="KW-0349">Heme</keyword>
<organism evidence="10 11">
    <name type="scientific">Diabrotica balteata</name>
    <name type="common">Banded cucumber beetle</name>
    <dbReference type="NCBI Taxonomy" id="107213"/>
    <lineage>
        <taxon>Eukaryota</taxon>
        <taxon>Metazoa</taxon>
        <taxon>Ecdysozoa</taxon>
        <taxon>Arthropoda</taxon>
        <taxon>Hexapoda</taxon>
        <taxon>Insecta</taxon>
        <taxon>Pterygota</taxon>
        <taxon>Neoptera</taxon>
        <taxon>Endopterygota</taxon>
        <taxon>Coleoptera</taxon>
        <taxon>Polyphaga</taxon>
        <taxon>Cucujiformia</taxon>
        <taxon>Chrysomeloidea</taxon>
        <taxon>Chrysomelidae</taxon>
        <taxon>Galerucinae</taxon>
        <taxon>Diabroticina</taxon>
        <taxon>Diabroticites</taxon>
        <taxon>Diabrotica</taxon>
    </lineage>
</organism>
<sequence length="236" mass="26645">MAIAKISQNSNQYLVNEGEDLFADYLLSVGDGIYGENIKLPSTIKGEGDVVEFVYVHIQNSIAEGLLTELAIIAPTNEDCAQLNQQVLDFLDGEERVYLNIDKVVSDDINEHLLLPTEFLNKVEGGHLFQKGMNVMLSIFAMQRCEEYFPEPLKFIPERFEDAQFTNPYIYTPFSAGPRNCIGQKFAMLEVKSTLSKILRNFELKPATPVHELQLVPETILVSKNGVRISLKDRNE</sequence>
<evidence type="ECO:0000256" key="1">
    <source>
        <dbReference type="ARBA" id="ARBA00001971"/>
    </source>
</evidence>
<dbReference type="InterPro" id="IPR002401">
    <property type="entry name" value="Cyt_P450_E_grp-I"/>
</dbReference>
<dbReference type="OrthoDB" id="1470350at2759"/>
<dbReference type="Pfam" id="PF00067">
    <property type="entry name" value="p450"/>
    <property type="match status" value="1"/>
</dbReference>
<reference evidence="10" key="1">
    <citation type="submission" date="2022-01" db="EMBL/GenBank/DDBJ databases">
        <authorList>
            <person name="King R."/>
        </authorList>
    </citation>
    <scope>NUCLEOTIDE SEQUENCE</scope>
</reference>
<evidence type="ECO:0000256" key="3">
    <source>
        <dbReference type="ARBA" id="ARBA00022617"/>
    </source>
</evidence>
<dbReference type="Gene3D" id="1.10.630.10">
    <property type="entry name" value="Cytochrome P450"/>
    <property type="match status" value="1"/>
</dbReference>
<keyword evidence="4 8" id="KW-0479">Metal-binding</keyword>
<evidence type="ECO:0000256" key="6">
    <source>
        <dbReference type="ARBA" id="ARBA00023004"/>
    </source>
</evidence>
<keyword evidence="5 9" id="KW-0560">Oxidoreductase</keyword>
<comment type="cofactor">
    <cofactor evidence="1 8">
        <name>heme</name>
        <dbReference type="ChEBI" id="CHEBI:30413"/>
    </cofactor>
</comment>
<dbReference type="Proteomes" id="UP001153709">
    <property type="component" value="Chromosome 1"/>
</dbReference>
<keyword evidence="11" id="KW-1185">Reference proteome</keyword>
<accession>A0A9N9SQ73</accession>
<dbReference type="PRINTS" id="PR00463">
    <property type="entry name" value="EP450I"/>
</dbReference>
<proteinExistence type="inferred from homology"/>
<dbReference type="GO" id="GO:0020037">
    <property type="term" value="F:heme binding"/>
    <property type="evidence" value="ECO:0007669"/>
    <property type="project" value="InterPro"/>
</dbReference>
<gene>
    <name evidence="10" type="ORF">DIABBA_LOCUS1269</name>
</gene>
<dbReference type="GO" id="GO:0016705">
    <property type="term" value="F:oxidoreductase activity, acting on paired donors, with incorporation or reduction of molecular oxygen"/>
    <property type="evidence" value="ECO:0007669"/>
    <property type="project" value="InterPro"/>
</dbReference>
<evidence type="ECO:0000313" key="11">
    <source>
        <dbReference type="Proteomes" id="UP001153709"/>
    </source>
</evidence>
<dbReference type="SUPFAM" id="SSF48264">
    <property type="entry name" value="Cytochrome P450"/>
    <property type="match status" value="1"/>
</dbReference>
<evidence type="ECO:0000256" key="2">
    <source>
        <dbReference type="ARBA" id="ARBA00010617"/>
    </source>
</evidence>
<dbReference type="PANTHER" id="PTHR24291:SF187">
    <property type="entry name" value="CYTOCHROME P450 4AE1-RELATED"/>
    <property type="match status" value="1"/>
</dbReference>
<dbReference type="PANTHER" id="PTHR24291">
    <property type="entry name" value="CYTOCHROME P450 FAMILY 4"/>
    <property type="match status" value="1"/>
</dbReference>
<dbReference type="InterPro" id="IPR036396">
    <property type="entry name" value="Cyt_P450_sf"/>
</dbReference>
<dbReference type="InterPro" id="IPR050196">
    <property type="entry name" value="Cytochrome_P450_Monoox"/>
</dbReference>
<dbReference type="InterPro" id="IPR017972">
    <property type="entry name" value="Cyt_P450_CS"/>
</dbReference>
<evidence type="ECO:0000313" key="10">
    <source>
        <dbReference type="EMBL" id="CAG9827254.1"/>
    </source>
</evidence>
<evidence type="ECO:0000256" key="9">
    <source>
        <dbReference type="RuleBase" id="RU000461"/>
    </source>
</evidence>
<comment type="similarity">
    <text evidence="2 9">Belongs to the cytochrome P450 family.</text>
</comment>
<evidence type="ECO:0000256" key="4">
    <source>
        <dbReference type="ARBA" id="ARBA00022723"/>
    </source>
</evidence>
<dbReference type="EMBL" id="OU898276">
    <property type="protein sequence ID" value="CAG9827254.1"/>
    <property type="molecule type" value="Genomic_DNA"/>
</dbReference>
<protein>
    <recommendedName>
        <fullName evidence="12">Cytochrome P450</fullName>
    </recommendedName>
</protein>
<name>A0A9N9SQ73_DIABA</name>
<dbReference type="InterPro" id="IPR001128">
    <property type="entry name" value="Cyt_P450"/>
</dbReference>
<evidence type="ECO:0000256" key="7">
    <source>
        <dbReference type="ARBA" id="ARBA00023033"/>
    </source>
</evidence>
<dbReference type="GO" id="GO:0004497">
    <property type="term" value="F:monooxygenase activity"/>
    <property type="evidence" value="ECO:0007669"/>
    <property type="project" value="UniProtKB-KW"/>
</dbReference>
<feature type="binding site" description="axial binding residue" evidence="8">
    <location>
        <position position="181"/>
    </location>
    <ligand>
        <name>heme</name>
        <dbReference type="ChEBI" id="CHEBI:30413"/>
    </ligand>
    <ligandPart>
        <name>Fe</name>
        <dbReference type="ChEBI" id="CHEBI:18248"/>
    </ligandPart>
</feature>
<evidence type="ECO:0008006" key="12">
    <source>
        <dbReference type="Google" id="ProtNLM"/>
    </source>
</evidence>
<dbReference type="AlphaFoldDB" id="A0A9N9SQ73"/>
<keyword evidence="6 8" id="KW-0408">Iron</keyword>
<evidence type="ECO:0000256" key="5">
    <source>
        <dbReference type="ARBA" id="ARBA00023002"/>
    </source>
</evidence>
<keyword evidence="7 9" id="KW-0503">Monooxygenase</keyword>
<dbReference type="GO" id="GO:0005506">
    <property type="term" value="F:iron ion binding"/>
    <property type="evidence" value="ECO:0007669"/>
    <property type="project" value="InterPro"/>
</dbReference>